<dbReference type="SUPFAM" id="SSF55811">
    <property type="entry name" value="Nudix"/>
    <property type="match status" value="1"/>
</dbReference>
<dbReference type="GO" id="GO:0047631">
    <property type="term" value="F:ADP-ribose diphosphatase activity"/>
    <property type="evidence" value="ECO:0007669"/>
    <property type="project" value="UniProtKB-EC"/>
</dbReference>
<dbReference type="RefSeq" id="WP_160179738.1">
    <property type="nucleotide sequence ID" value="NZ_CP047656.1"/>
</dbReference>
<evidence type="ECO:0000256" key="13">
    <source>
        <dbReference type="PIRSR" id="PIRSR604385-2"/>
    </source>
</evidence>
<evidence type="ECO:0000256" key="8">
    <source>
        <dbReference type="ARBA" id="ARBA00025164"/>
    </source>
</evidence>
<comment type="catalytic activity">
    <reaction evidence="12">
        <text>ADP-D-ribose + H2O = D-ribose 5-phosphate + AMP + 2 H(+)</text>
        <dbReference type="Rhea" id="RHEA:10412"/>
        <dbReference type="ChEBI" id="CHEBI:15377"/>
        <dbReference type="ChEBI" id="CHEBI:15378"/>
        <dbReference type="ChEBI" id="CHEBI:57967"/>
        <dbReference type="ChEBI" id="CHEBI:78346"/>
        <dbReference type="ChEBI" id="CHEBI:456215"/>
        <dbReference type="EC" id="3.6.1.13"/>
    </reaction>
</comment>
<evidence type="ECO:0000313" key="17">
    <source>
        <dbReference type="Proteomes" id="UP000464524"/>
    </source>
</evidence>
<evidence type="ECO:0000256" key="2">
    <source>
        <dbReference type="ARBA" id="ARBA00007482"/>
    </source>
</evidence>
<dbReference type="EC" id="3.6.1.13" evidence="3"/>
<feature type="domain" description="Nudix hydrolase" evidence="15">
    <location>
        <begin position="51"/>
        <end position="189"/>
    </location>
</feature>
<accession>A0A857JK17</accession>
<dbReference type="Gene3D" id="3.90.79.10">
    <property type="entry name" value="Nucleoside Triphosphate Pyrophosphohydrolase"/>
    <property type="match status" value="1"/>
</dbReference>
<evidence type="ECO:0000256" key="1">
    <source>
        <dbReference type="ARBA" id="ARBA00001946"/>
    </source>
</evidence>
<sequence length="206" mass="23414">MSKIQQFSSKDVEITRKEPLYSGFFKMVKYHFKHKLYKGGWSETVEREIFERGHAVAVLPYDPHLKEFVMIEQIRIGALATSDSPWLLEIVAGIIDPGETPEAVCYREAQEEAGVTITHLKKAISYLASPGGTTERLHIYVAQVDASQAKGVHGLDYESEDILVHRVPEDQALEWINQGKIDNAATLIALQWFAMNKQRVLDDWKD</sequence>
<proteinExistence type="inferred from homology"/>
<feature type="short sequence motif" description="Nudix box" evidence="14">
    <location>
        <begin position="93"/>
        <end position="115"/>
    </location>
</feature>
<reference evidence="16 17" key="1">
    <citation type="submission" date="2019-12" db="EMBL/GenBank/DDBJ databases">
        <title>Genome sequencing and assembly of endphytes of Porphyra tenera.</title>
        <authorList>
            <person name="Park J.M."/>
            <person name="Shin R."/>
            <person name="Jo S.H."/>
        </authorList>
    </citation>
    <scope>NUCLEOTIDE SEQUENCE [LARGE SCALE GENOMIC DNA]</scope>
    <source>
        <strain evidence="16 17">GPM4</strain>
    </source>
</reference>
<dbReference type="GO" id="GO:0019693">
    <property type="term" value="P:ribose phosphate metabolic process"/>
    <property type="evidence" value="ECO:0007669"/>
    <property type="project" value="TreeGrafter"/>
</dbReference>
<comment type="similarity">
    <text evidence="2">Belongs to the Nudix hydrolase family. NudF subfamily.</text>
</comment>
<dbReference type="InterPro" id="IPR000086">
    <property type="entry name" value="NUDIX_hydrolase_dom"/>
</dbReference>
<evidence type="ECO:0000256" key="14">
    <source>
        <dbReference type="PIRSR" id="PIRSR604385-3"/>
    </source>
</evidence>
<dbReference type="AlphaFoldDB" id="A0A857JK17"/>
<dbReference type="OrthoDB" id="5292471at2"/>
<dbReference type="PROSITE" id="PS00893">
    <property type="entry name" value="NUDIX_BOX"/>
    <property type="match status" value="1"/>
</dbReference>
<dbReference type="GO" id="GO:0006753">
    <property type="term" value="P:nucleoside phosphate metabolic process"/>
    <property type="evidence" value="ECO:0007669"/>
    <property type="project" value="TreeGrafter"/>
</dbReference>
<keyword evidence="7 13" id="KW-0460">Magnesium</keyword>
<dbReference type="Pfam" id="PF00293">
    <property type="entry name" value="NUDIX"/>
    <property type="match status" value="1"/>
</dbReference>
<keyword evidence="17" id="KW-1185">Reference proteome</keyword>
<dbReference type="CDD" id="cd24155">
    <property type="entry name" value="NUDIX_ADPRase"/>
    <property type="match status" value="1"/>
</dbReference>
<feature type="binding site" evidence="13">
    <location>
        <position position="92"/>
    </location>
    <ligand>
        <name>Mg(2+)</name>
        <dbReference type="ChEBI" id="CHEBI:18420"/>
        <label>1</label>
    </ligand>
</feature>
<name>A0A857JK17_9ALTE</name>
<dbReference type="Proteomes" id="UP000464524">
    <property type="component" value="Chromosome"/>
</dbReference>
<dbReference type="NCBIfam" id="TIGR00052">
    <property type="entry name" value="nudix-type nucleoside diphosphatase, YffH/AdpP family"/>
    <property type="match status" value="1"/>
</dbReference>
<dbReference type="NCBIfam" id="NF008003">
    <property type="entry name" value="PRK10729.1"/>
    <property type="match status" value="1"/>
</dbReference>
<evidence type="ECO:0000256" key="12">
    <source>
        <dbReference type="ARBA" id="ARBA00049546"/>
    </source>
</evidence>
<dbReference type="KEGG" id="pmes:FX988_02152"/>
<dbReference type="GO" id="GO:0046872">
    <property type="term" value="F:metal ion binding"/>
    <property type="evidence" value="ECO:0007669"/>
    <property type="project" value="UniProtKB-KW"/>
</dbReference>
<evidence type="ECO:0000256" key="4">
    <source>
        <dbReference type="ARBA" id="ARBA00013297"/>
    </source>
</evidence>
<keyword evidence="6 16" id="KW-0378">Hydrolase</keyword>
<evidence type="ECO:0000256" key="7">
    <source>
        <dbReference type="ARBA" id="ARBA00022842"/>
    </source>
</evidence>
<gene>
    <name evidence="16" type="ORF">FX988_02152</name>
</gene>
<evidence type="ECO:0000259" key="15">
    <source>
        <dbReference type="PROSITE" id="PS51462"/>
    </source>
</evidence>
<dbReference type="InterPro" id="IPR004385">
    <property type="entry name" value="NDP_pyrophosphatase"/>
</dbReference>
<keyword evidence="5 13" id="KW-0479">Metal-binding</keyword>
<evidence type="ECO:0000256" key="10">
    <source>
        <dbReference type="ARBA" id="ARBA00030308"/>
    </source>
</evidence>
<comment type="function">
    <text evidence="8">Acts on ADP-mannose and ADP-glucose as well as ADP-ribose. Prevents glycogen biosynthesis. The reaction catalyzed by this enzyme is a limiting step of the gluconeogenic process.</text>
</comment>
<dbReference type="PANTHER" id="PTHR11839">
    <property type="entry name" value="UDP/ADP-SUGAR PYROPHOSPHATASE"/>
    <property type="match status" value="1"/>
</dbReference>
<dbReference type="EMBL" id="CP047656">
    <property type="protein sequence ID" value="QHJ11916.1"/>
    <property type="molecule type" value="Genomic_DNA"/>
</dbReference>
<evidence type="ECO:0000256" key="9">
    <source>
        <dbReference type="ARBA" id="ARBA00030162"/>
    </source>
</evidence>
<evidence type="ECO:0000256" key="5">
    <source>
        <dbReference type="ARBA" id="ARBA00022723"/>
    </source>
</evidence>
<protein>
    <recommendedName>
        <fullName evidence="4">ADP-ribose pyrophosphatase</fullName>
        <ecNumber evidence="3">3.6.1.13</ecNumber>
    </recommendedName>
    <alternativeName>
        <fullName evidence="9">ADP-ribose diphosphatase</fullName>
    </alternativeName>
    <alternativeName>
        <fullName evidence="11">ADP-ribose phosphohydrolase</fullName>
    </alternativeName>
    <alternativeName>
        <fullName evidence="10">Adenosine diphosphoribose pyrophosphatase</fullName>
    </alternativeName>
</protein>
<evidence type="ECO:0000313" key="16">
    <source>
        <dbReference type="EMBL" id="QHJ11916.1"/>
    </source>
</evidence>
<dbReference type="GO" id="GO:0019144">
    <property type="term" value="F:ADP-sugar diphosphatase activity"/>
    <property type="evidence" value="ECO:0007669"/>
    <property type="project" value="TreeGrafter"/>
</dbReference>
<evidence type="ECO:0000256" key="6">
    <source>
        <dbReference type="ARBA" id="ARBA00022801"/>
    </source>
</evidence>
<comment type="cofactor">
    <cofactor evidence="1 13">
        <name>Mg(2+)</name>
        <dbReference type="ChEBI" id="CHEBI:18420"/>
    </cofactor>
</comment>
<evidence type="ECO:0000256" key="11">
    <source>
        <dbReference type="ARBA" id="ARBA00033056"/>
    </source>
</evidence>
<evidence type="ECO:0000256" key="3">
    <source>
        <dbReference type="ARBA" id="ARBA00012453"/>
    </source>
</evidence>
<dbReference type="PANTHER" id="PTHR11839:SF5">
    <property type="entry name" value="ADP-RIBOSE PYROPHOSPHATASE"/>
    <property type="match status" value="1"/>
</dbReference>
<organism evidence="16 17">
    <name type="scientific">Paraglaciecola mesophila</name>
    <dbReference type="NCBI Taxonomy" id="197222"/>
    <lineage>
        <taxon>Bacteria</taxon>
        <taxon>Pseudomonadati</taxon>
        <taxon>Pseudomonadota</taxon>
        <taxon>Gammaproteobacteria</taxon>
        <taxon>Alteromonadales</taxon>
        <taxon>Alteromonadaceae</taxon>
        <taxon>Paraglaciecola</taxon>
    </lineage>
</organism>
<feature type="binding site" evidence="13">
    <location>
        <position position="112"/>
    </location>
    <ligand>
        <name>Mg(2+)</name>
        <dbReference type="ChEBI" id="CHEBI:18420"/>
        <label>1</label>
    </ligand>
</feature>
<dbReference type="InterPro" id="IPR015797">
    <property type="entry name" value="NUDIX_hydrolase-like_dom_sf"/>
</dbReference>
<dbReference type="GO" id="GO:0005829">
    <property type="term" value="C:cytosol"/>
    <property type="evidence" value="ECO:0007669"/>
    <property type="project" value="TreeGrafter"/>
</dbReference>
<dbReference type="InterPro" id="IPR020084">
    <property type="entry name" value="NUDIX_hydrolase_CS"/>
</dbReference>
<dbReference type="PROSITE" id="PS51462">
    <property type="entry name" value="NUDIX"/>
    <property type="match status" value="1"/>
</dbReference>
<feature type="binding site" evidence="13">
    <location>
        <position position="108"/>
    </location>
    <ligand>
        <name>Mg(2+)</name>
        <dbReference type="ChEBI" id="CHEBI:18420"/>
        <label>1</label>
    </ligand>
</feature>
<feature type="binding site" evidence="13">
    <location>
        <position position="160"/>
    </location>
    <ligand>
        <name>Mg(2+)</name>
        <dbReference type="ChEBI" id="CHEBI:18420"/>
        <label>1</label>
    </ligand>
</feature>